<accession>E0S4L9</accession>
<evidence type="ECO:0000256" key="1">
    <source>
        <dbReference type="SAM" id="Phobius"/>
    </source>
</evidence>
<dbReference type="HOGENOM" id="CLU_1692228_0_0_9"/>
<organism evidence="2 3">
    <name type="scientific">Butyrivibrio proteoclasticus (strain ATCC 51982 / DSM 14932 / B316)</name>
    <name type="common">Clostridium proteoclasticum</name>
    <dbReference type="NCBI Taxonomy" id="515622"/>
    <lineage>
        <taxon>Bacteria</taxon>
        <taxon>Bacillati</taxon>
        <taxon>Bacillota</taxon>
        <taxon>Clostridia</taxon>
        <taxon>Lachnospirales</taxon>
        <taxon>Lachnospiraceae</taxon>
        <taxon>Butyrivibrio</taxon>
    </lineage>
</organism>
<keyword evidence="3" id="KW-1185">Reference proteome</keyword>
<dbReference type="AlphaFoldDB" id="E0S4L9"/>
<dbReference type="EMBL" id="CP001812">
    <property type="protein sequence ID" value="ADL36351.1"/>
    <property type="molecule type" value="Genomic_DNA"/>
</dbReference>
<name>E0S4L9_BUTPB</name>
<dbReference type="Proteomes" id="UP000001299">
    <property type="component" value="Plasmid pCY360"/>
</dbReference>
<keyword evidence="2" id="KW-0614">Plasmid</keyword>
<evidence type="ECO:0000313" key="2">
    <source>
        <dbReference type="EMBL" id="ADL36351.1"/>
    </source>
</evidence>
<protein>
    <submittedName>
        <fullName evidence="2">Uncharacterized protein</fullName>
    </submittedName>
</protein>
<feature type="transmembrane region" description="Helical" evidence="1">
    <location>
        <begin position="32"/>
        <end position="53"/>
    </location>
</feature>
<proteinExistence type="predicted"/>
<feature type="transmembrane region" description="Helical" evidence="1">
    <location>
        <begin position="112"/>
        <end position="131"/>
    </location>
</feature>
<feature type="transmembrane region" description="Helical" evidence="1">
    <location>
        <begin position="137"/>
        <end position="154"/>
    </location>
</feature>
<sequence length="155" mass="17551">MGECVDFEEYKKKRKKKLLFNGVKGRVNYANILPVAKLLVVISILDLILLALPDESLSELQRNISLGSYIPKDHAAVLLLLLIWALYGSYLKTIVSIKKKTRFYRRMDVTNLEVIAINLIGTLFEICLLFAASEGSAAAFVATVAFLMIMTRFWY</sequence>
<evidence type="ECO:0000313" key="3">
    <source>
        <dbReference type="Proteomes" id="UP000001299"/>
    </source>
</evidence>
<dbReference type="KEGG" id="bpb:bpr_II414"/>
<geneLocation type="plasmid" evidence="2 3">
    <name>pCY360</name>
</geneLocation>
<keyword evidence="1" id="KW-1133">Transmembrane helix</keyword>
<reference evidence="2 3" key="1">
    <citation type="journal article" date="2010" name="PLoS ONE">
        <title>The glycobiome of the rumen bacterium Butyrivibrio proteoclasticus B316(T) highlights adaptation to a polysaccharide-rich environment.</title>
        <authorList>
            <person name="Kelly W.J."/>
            <person name="Leahy S.C."/>
            <person name="Altermann E."/>
            <person name="Yeoman C.J."/>
            <person name="Dunne J.C."/>
            <person name="Kong Z."/>
            <person name="Pacheco D.M."/>
            <person name="Li D."/>
            <person name="Noel S.J."/>
            <person name="Moon C.D."/>
            <person name="Cookson A.L."/>
            <person name="Attwood G.T."/>
        </authorList>
    </citation>
    <scope>NUCLEOTIDE SEQUENCE [LARGE SCALE GENOMIC DNA]</scope>
    <source>
        <strain evidence="3">ATCC 51982 / DSM 14932 / B316</strain>
        <plasmid evidence="3">Plasmid pCY360</plasmid>
    </source>
</reference>
<feature type="transmembrane region" description="Helical" evidence="1">
    <location>
        <begin position="73"/>
        <end position="91"/>
    </location>
</feature>
<keyword evidence="1" id="KW-0472">Membrane</keyword>
<gene>
    <name evidence="2" type="ordered locus">bpr_II414</name>
</gene>
<keyword evidence="1" id="KW-0812">Transmembrane</keyword>
<dbReference type="RefSeq" id="WP_013283000.1">
    <property type="nucleotide sequence ID" value="NC_014389.1"/>
</dbReference>